<dbReference type="EMBL" id="DS477710">
    <property type="protein sequence ID" value="EDO25900.1"/>
    <property type="molecule type" value="Genomic_DNA"/>
</dbReference>
<evidence type="ECO:0000313" key="7">
    <source>
        <dbReference type="EMBL" id="EDO29283.1"/>
    </source>
</evidence>
<evidence type="ECO:0000313" key="9">
    <source>
        <dbReference type="EMBL" id="EDO32472.1"/>
    </source>
</evidence>
<name>A7SUZ1_NEMVE</name>
<dbReference type="Proteomes" id="UP000001593">
    <property type="component" value="Unassembled WGS sequence"/>
</dbReference>
<keyword evidence="10" id="KW-1185">Reference proteome</keyword>
<evidence type="ECO:0000313" key="1">
    <source>
        <dbReference type="EMBL" id="EDO25709.1"/>
    </source>
</evidence>
<dbReference type="EMBL" id="DS478478">
    <property type="protein sequence ID" value="EDO25709.1"/>
    <property type="molecule type" value="Genomic_DNA"/>
</dbReference>
<accession>A7SUZ1</accession>
<protein>
    <submittedName>
        <fullName evidence="9">Uncharacterized protein</fullName>
    </submittedName>
</protein>
<dbReference type="PANTHER" id="PTHR33205">
    <property type="entry name" value="TRANSMEMBRANE PROTEIN"/>
    <property type="match status" value="1"/>
</dbReference>
<dbReference type="EMBL" id="DS470455">
    <property type="protein sequence ID" value="EDO29552.1"/>
    <property type="molecule type" value="Genomic_DNA"/>
</dbReference>
<gene>
    <name evidence="9" type="ORF">NEMVEDRAFT_v1g133209</name>
    <name evidence="8" type="ORF">NEMVEDRAFT_v1g144151</name>
    <name evidence="7" type="ORF">NEMVEDRAFT_v1g145108</name>
    <name evidence="6" type="ORF">NEMVEDRAFT_v1g149028</name>
    <name evidence="5" type="ORF">NEMVEDRAFT_v1g151260</name>
    <name evidence="4" type="ORF">NEMVEDRAFT_v1g153722</name>
    <name evidence="3" type="ORF">NEMVEDRAFT_v1g155077</name>
    <name evidence="2" type="ORF">NEMVEDRAFT_v1g156081</name>
    <name evidence="1" type="ORF">NEMVEDRAFT_v1g156645</name>
</gene>
<sequence length="66" mass="7556">MLLGKPKSAICVQRFDDSLNSAIHTTYRTWLRSSSMHEPRDPPLKVVLFFFFTLLPLLPRKPARGG</sequence>
<reference evidence="9 10" key="1">
    <citation type="journal article" date="2007" name="Science">
        <title>Sea anemone genome reveals ancestral eumetazoan gene repertoire and genomic organization.</title>
        <authorList>
            <person name="Putnam N.H."/>
            <person name="Srivastava M."/>
            <person name="Hellsten U."/>
            <person name="Dirks B."/>
            <person name="Chapman J."/>
            <person name="Salamov A."/>
            <person name="Terry A."/>
            <person name="Shapiro H."/>
            <person name="Lindquist E."/>
            <person name="Kapitonov V.V."/>
            <person name="Jurka J."/>
            <person name="Genikhovich G."/>
            <person name="Grigoriev I.V."/>
            <person name="Lucas S.M."/>
            <person name="Steele R.E."/>
            <person name="Finnerty J.R."/>
            <person name="Technau U."/>
            <person name="Martindale M.Q."/>
            <person name="Rokhsar D.S."/>
        </authorList>
    </citation>
    <scope>NUCLEOTIDE SEQUENCE [LARGE SCALE GENOMIC DNA]</scope>
    <source>
        <strain evidence="10">CH2 X CH6</strain>
        <strain evidence="9">CH2 x CH6</strain>
    </source>
</reference>
<evidence type="ECO:0000313" key="8">
    <source>
        <dbReference type="EMBL" id="EDO29552.1"/>
    </source>
</evidence>
<evidence type="ECO:0000313" key="6">
    <source>
        <dbReference type="EMBL" id="EDO28031.1"/>
    </source>
</evidence>
<dbReference type="PANTHER" id="PTHR33205:SF1">
    <property type="entry name" value="TRANSMEMBRANE PROTEIN"/>
    <property type="match status" value="1"/>
</dbReference>
<dbReference type="InParanoid" id="A7SUZ1"/>
<evidence type="ECO:0000313" key="3">
    <source>
        <dbReference type="EMBL" id="EDO26182.1"/>
    </source>
</evidence>
<organism evidence="9 10">
    <name type="scientific">Nematostella vectensis</name>
    <name type="common">Starlet sea anemone</name>
    <dbReference type="NCBI Taxonomy" id="45351"/>
    <lineage>
        <taxon>Eukaryota</taxon>
        <taxon>Metazoa</taxon>
        <taxon>Cnidaria</taxon>
        <taxon>Anthozoa</taxon>
        <taxon>Hexacorallia</taxon>
        <taxon>Actiniaria</taxon>
        <taxon>Edwardsiidae</taxon>
        <taxon>Nematostella</taxon>
    </lineage>
</organism>
<evidence type="ECO:0000313" key="5">
    <source>
        <dbReference type="EMBL" id="EDO27371.1"/>
    </source>
</evidence>
<evidence type="ECO:0000313" key="4">
    <source>
        <dbReference type="EMBL" id="EDO26588.1"/>
    </source>
</evidence>
<dbReference type="EMBL" id="DS473349">
    <property type="protein sequence ID" value="EDO27371.1"/>
    <property type="molecule type" value="Genomic_DNA"/>
</dbReference>
<dbReference type="eggNOG" id="ENOG502SDCQ">
    <property type="taxonomic scope" value="Eukaryota"/>
</dbReference>
<dbReference type="EMBL" id="DS476592">
    <property type="protein sequence ID" value="EDO26182.1"/>
    <property type="molecule type" value="Genomic_DNA"/>
</dbReference>
<evidence type="ECO:0000313" key="2">
    <source>
        <dbReference type="EMBL" id="EDO25900.1"/>
    </source>
</evidence>
<evidence type="ECO:0000313" key="10">
    <source>
        <dbReference type="Proteomes" id="UP000001593"/>
    </source>
</evidence>
<dbReference type="AlphaFoldDB" id="A7SUZ1"/>
<dbReference type="EMBL" id="DS469822">
    <property type="protein sequence ID" value="EDO32472.1"/>
    <property type="molecule type" value="Genomic_DNA"/>
</dbReference>
<dbReference type="EMBL" id="DS470744">
    <property type="protein sequence ID" value="EDO29283.1"/>
    <property type="molecule type" value="Genomic_DNA"/>
</dbReference>
<proteinExistence type="predicted"/>
<dbReference type="AntiFam" id="ANF00034">
    <property type="entry name" value="Antisense to 5.8S rRNA"/>
</dbReference>
<dbReference type="EMBL" id="DS475391">
    <property type="protein sequence ID" value="EDO26588.1"/>
    <property type="molecule type" value="Genomic_DNA"/>
</dbReference>
<dbReference type="HOGENOM" id="CLU_200712_0_0_1"/>
<dbReference type="EMBL" id="DS472179">
    <property type="protein sequence ID" value="EDO28031.1"/>
    <property type="molecule type" value="Genomic_DNA"/>
</dbReference>